<dbReference type="AlphaFoldDB" id="A0A516R3P7"/>
<gene>
    <name evidence="1" type="ORF">FH965_06630</name>
</gene>
<protein>
    <submittedName>
        <fullName evidence="1">Uncharacterized protein</fullName>
    </submittedName>
</protein>
<reference evidence="1 2" key="1">
    <citation type="journal article" date="2019" name="J. Ind. Microbiol. Biotechnol.">
        <title>The complete genomic sequence of Streptomyces spectabilis NRRL-2792 and identification of secondary metabolite biosynthetic gene clusters.</title>
        <authorList>
            <person name="Sinha A."/>
            <person name="Phillips-Salemka S."/>
            <person name="Niraula T.A."/>
            <person name="Short K.A."/>
            <person name="Niraula N.P."/>
        </authorList>
    </citation>
    <scope>NUCLEOTIDE SEQUENCE [LARGE SCALE GENOMIC DNA]</scope>
    <source>
        <strain evidence="1 2">NRRL 2792</strain>
    </source>
</reference>
<proteinExistence type="predicted"/>
<organism evidence="1 2">
    <name type="scientific">Streptomyces spectabilis</name>
    <dbReference type="NCBI Taxonomy" id="68270"/>
    <lineage>
        <taxon>Bacteria</taxon>
        <taxon>Bacillati</taxon>
        <taxon>Actinomycetota</taxon>
        <taxon>Actinomycetes</taxon>
        <taxon>Kitasatosporales</taxon>
        <taxon>Streptomycetaceae</taxon>
        <taxon>Streptomyces</taxon>
    </lineage>
</organism>
<evidence type="ECO:0000313" key="2">
    <source>
        <dbReference type="Proteomes" id="UP000316806"/>
    </source>
</evidence>
<dbReference type="Proteomes" id="UP000316806">
    <property type="component" value="Chromosome"/>
</dbReference>
<sequence length="72" mass="6683">MAGAASSNAWTTLLNATGTLTLRPGAGVGAMAGAADVTAYAAPAGTGDLLKAANSGAGTSVTYDVVIVAASA</sequence>
<dbReference type="EMBL" id="CP040916">
    <property type="protein sequence ID" value="QDQ10275.1"/>
    <property type="molecule type" value="Genomic_DNA"/>
</dbReference>
<dbReference type="RefSeq" id="WP_144002081.1">
    <property type="nucleotide sequence ID" value="NZ_CP040916.1"/>
</dbReference>
<accession>A0A516R3P7</accession>
<evidence type="ECO:0000313" key="1">
    <source>
        <dbReference type="EMBL" id="QDQ10275.1"/>
    </source>
</evidence>
<name>A0A516R3P7_STRST</name>